<evidence type="ECO:0000313" key="1">
    <source>
        <dbReference type="EMBL" id="PIP23731.1"/>
    </source>
</evidence>
<name>A0A2G9YZ45_9BACT</name>
<reference evidence="1 2" key="1">
    <citation type="submission" date="2017-09" db="EMBL/GenBank/DDBJ databases">
        <title>Depth-based differentiation of microbial function through sediment-hosted aquifers and enrichment of novel symbionts in the deep terrestrial subsurface.</title>
        <authorList>
            <person name="Probst A.J."/>
            <person name="Ladd B."/>
            <person name="Jarett J.K."/>
            <person name="Geller-Mcgrath D.E."/>
            <person name="Sieber C.M."/>
            <person name="Emerson J.B."/>
            <person name="Anantharaman K."/>
            <person name="Thomas B.C."/>
            <person name="Malmstrom R."/>
            <person name="Stieglmeier M."/>
            <person name="Klingl A."/>
            <person name="Woyke T."/>
            <person name="Ryan C.M."/>
            <person name="Banfield J.F."/>
        </authorList>
    </citation>
    <scope>NUCLEOTIDE SEQUENCE [LARGE SCALE GENOMIC DNA]</scope>
    <source>
        <strain evidence="1">CG23_combo_of_CG06-09_8_20_14_all_38_19</strain>
    </source>
</reference>
<gene>
    <name evidence="1" type="ORF">COX36_01755</name>
</gene>
<organism evidence="1 2">
    <name type="scientific">Candidatus Nealsonbacteria bacterium CG23_combo_of_CG06-09_8_20_14_all_38_19</name>
    <dbReference type="NCBI Taxonomy" id="1974721"/>
    <lineage>
        <taxon>Bacteria</taxon>
        <taxon>Candidatus Nealsoniibacteriota</taxon>
    </lineage>
</organism>
<dbReference type="InterPro" id="IPR036265">
    <property type="entry name" value="HIT-like_sf"/>
</dbReference>
<evidence type="ECO:0000313" key="2">
    <source>
        <dbReference type="Proteomes" id="UP000230273"/>
    </source>
</evidence>
<dbReference type="SUPFAM" id="SSF54197">
    <property type="entry name" value="HIT-like"/>
    <property type="match status" value="1"/>
</dbReference>
<dbReference type="AlphaFoldDB" id="A0A2G9YZ45"/>
<evidence type="ECO:0008006" key="3">
    <source>
        <dbReference type="Google" id="ProtNLM"/>
    </source>
</evidence>
<dbReference type="EMBL" id="PCRP01000027">
    <property type="protein sequence ID" value="PIP23731.1"/>
    <property type="molecule type" value="Genomic_DNA"/>
</dbReference>
<proteinExistence type="predicted"/>
<dbReference type="Gene3D" id="3.30.428.10">
    <property type="entry name" value="HIT-like"/>
    <property type="match status" value="1"/>
</dbReference>
<dbReference type="Proteomes" id="UP000230273">
    <property type="component" value="Unassembled WGS sequence"/>
</dbReference>
<comment type="caution">
    <text evidence="1">The sequence shown here is derived from an EMBL/GenBank/DDBJ whole genome shotgun (WGS) entry which is preliminary data.</text>
</comment>
<accession>A0A2G9YZ45</accession>
<sequence>MFCERSYQRIIRGFRYWYWAESIAPYAAVQTLLVLNRHVVSLGEMTDEERAEMCDCMQRIDDAYERVGIQKVRQLQHTRFDLIRRSRAEGIVTSNEHYHMQFMRYEDGDLDPVILETAWQQD</sequence>
<protein>
    <recommendedName>
        <fullName evidence="3">HIT domain-containing protein</fullName>
    </recommendedName>
</protein>